<evidence type="ECO:0000313" key="3">
    <source>
        <dbReference type="Proteomes" id="UP001054252"/>
    </source>
</evidence>
<keyword evidence="3" id="KW-1185">Reference proteome</keyword>
<dbReference type="EMBL" id="BPVZ01000020">
    <property type="protein sequence ID" value="GKV03488.1"/>
    <property type="molecule type" value="Genomic_DNA"/>
</dbReference>
<feature type="region of interest" description="Disordered" evidence="1">
    <location>
        <begin position="144"/>
        <end position="169"/>
    </location>
</feature>
<evidence type="ECO:0000256" key="1">
    <source>
        <dbReference type="SAM" id="MobiDB-lite"/>
    </source>
</evidence>
<comment type="caution">
    <text evidence="2">The sequence shown here is derived from an EMBL/GenBank/DDBJ whole genome shotgun (WGS) entry which is preliminary data.</text>
</comment>
<feature type="compositionally biased region" description="Basic and acidic residues" evidence="1">
    <location>
        <begin position="149"/>
        <end position="169"/>
    </location>
</feature>
<organism evidence="2 3">
    <name type="scientific">Rubroshorea leprosula</name>
    <dbReference type="NCBI Taxonomy" id="152421"/>
    <lineage>
        <taxon>Eukaryota</taxon>
        <taxon>Viridiplantae</taxon>
        <taxon>Streptophyta</taxon>
        <taxon>Embryophyta</taxon>
        <taxon>Tracheophyta</taxon>
        <taxon>Spermatophyta</taxon>
        <taxon>Magnoliopsida</taxon>
        <taxon>eudicotyledons</taxon>
        <taxon>Gunneridae</taxon>
        <taxon>Pentapetalae</taxon>
        <taxon>rosids</taxon>
        <taxon>malvids</taxon>
        <taxon>Malvales</taxon>
        <taxon>Dipterocarpaceae</taxon>
        <taxon>Rubroshorea</taxon>
    </lineage>
</organism>
<sequence>MKTVGNCRNPKFLNGGKNQADSNNTKHKIDVEKAKMAISSGKENQNRRELERREELTRPPSLSEDITPVLGMCILGRGSFSCDCTIDSSRGRAASLLLAQRINEDGVLYLGRFVVTVEIKKGQIRWPKLGLISRNKSPVLQPAKLVRQTAEEKGPTGERQVRRGSERSD</sequence>
<protein>
    <submittedName>
        <fullName evidence="2">Uncharacterized protein</fullName>
    </submittedName>
</protein>
<feature type="compositionally biased region" description="Basic and acidic residues" evidence="1">
    <location>
        <begin position="44"/>
        <end position="57"/>
    </location>
</feature>
<name>A0AAV5J077_9ROSI</name>
<proteinExistence type="predicted"/>
<evidence type="ECO:0000313" key="2">
    <source>
        <dbReference type="EMBL" id="GKV03488.1"/>
    </source>
</evidence>
<feature type="region of interest" description="Disordered" evidence="1">
    <location>
        <begin position="1"/>
        <end position="25"/>
    </location>
</feature>
<gene>
    <name evidence="2" type="ORF">SLEP1_g15778</name>
</gene>
<dbReference type="Proteomes" id="UP001054252">
    <property type="component" value="Unassembled WGS sequence"/>
</dbReference>
<reference evidence="2 3" key="1">
    <citation type="journal article" date="2021" name="Commun. Biol.">
        <title>The genome of Shorea leprosula (Dipterocarpaceae) highlights the ecological relevance of drought in aseasonal tropical rainforests.</title>
        <authorList>
            <person name="Ng K.K.S."/>
            <person name="Kobayashi M.J."/>
            <person name="Fawcett J.A."/>
            <person name="Hatakeyama M."/>
            <person name="Paape T."/>
            <person name="Ng C.H."/>
            <person name="Ang C.C."/>
            <person name="Tnah L.H."/>
            <person name="Lee C.T."/>
            <person name="Nishiyama T."/>
            <person name="Sese J."/>
            <person name="O'Brien M.J."/>
            <person name="Copetti D."/>
            <person name="Mohd Noor M.I."/>
            <person name="Ong R.C."/>
            <person name="Putra M."/>
            <person name="Sireger I.Z."/>
            <person name="Indrioko S."/>
            <person name="Kosugi Y."/>
            <person name="Izuno A."/>
            <person name="Isagi Y."/>
            <person name="Lee S.L."/>
            <person name="Shimizu K.K."/>
        </authorList>
    </citation>
    <scope>NUCLEOTIDE SEQUENCE [LARGE SCALE GENOMIC DNA]</scope>
    <source>
        <strain evidence="2">214</strain>
    </source>
</reference>
<feature type="region of interest" description="Disordered" evidence="1">
    <location>
        <begin position="37"/>
        <end position="62"/>
    </location>
</feature>
<dbReference type="AlphaFoldDB" id="A0AAV5J077"/>
<accession>A0AAV5J077</accession>